<feature type="compositionally biased region" description="Polar residues" evidence="1">
    <location>
        <begin position="369"/>
        <end position="379"/>
    </location>
</feature>
<proteinExistence type="predicted"/>
<feature type="region of interest" description="Disordered" evidence="1">
    <location>
        <begin position="182"/>
        <end position="275"/>
    </location>
</feature>
<dbReference type="EMBL" id="JADGJQ010000058">
    <property type="protein sequence ID" value="KAJ3174943.1"/>
    <property type="molecule type" value="Genomic_DNA"/>
</dbReference>
<name>A0AAD5THP6_9FUNG</name>
<sequence length="585" mass="62834">MTSHLQTLSRPTAHPHPHTAIVFGDQSYCAPATQFTTTVRSDFRGAQVAPREKGAVPAGKPLGIKTSDKRAVHIAFGDAGRLDNERWNTVSEGSYVYRGGMLDAKTEDSEKIFAALTPAQRYHYKPATAAQSAHIGLQTRADLPIDDARFSSYQTTHGSAYSTKVLPEAGLTALNAAAGYGASNRTSNIPLGDPTKPRSWGTMAGSSWVDHGNQYRKLEPQKSEHRTGDLVVMDRSSNLGPGGFQSTTSASFKAPPTPLPPAPPKPNALKPGERRGHSSIALGATVSGGEVESSVSRRDYAHDPAASYAARQAVRSSIQDRLLSKPGIRDAIRPTDETQMVTSMNEAYRQPAAESDSRSQAPAAGISWSHPSSTQSSFPQGDAERFPTSGARATTLDAYQPYPKYRMPPHPTLGANITRSTFAFAAPDAPPTNYESTSRAAHHPHPLDKSRHVRHAARVVHLAPIGDSTLSMSGNRTTHQSHYSAPTDADSSALRRPHGRYDQPHPVAAIKPLLFPTRTSHVTPAQTYGTTMGDFYAPRAGLWDGGDRAAPVQRRVGSSVVFGDPRVGYYGDLVVKKAVEPLSAF</sequence>
<feature type="compositionally biased region" description="Polar residues" evidence="1">
    <location>
        <begin position="468"/>
        <end position="484"/>
    </location>
</feature>
<feature type="compositionally biased region" description="Pro residues" evidence="1">
    <location>
        <begin position="255"/>
        <end position="266"/>
    </location>
</feature>
<protein>
    <submittedName>
        <fullName evidence="2">Uncharacterized protein</fullName>
    </submittedName>
</protein>
<organism evidence="2 3">
    <name type="scientific">Geranomyces variabilis</name>
    <dbReference type="NCBI Taxonomy" id="109894"/>
    <lineage>
        <taxon>Eukaryota</taxon>
        <taxon>Fungi</taxon>
        <taxon>Fungi incertae sedis</taxon>
        <taxon>Chytridiomycota</taxon>
        <taxon>Chytridiomycota incertae sedis</taxon>
        <taxon>Chytridiomycetes</taxon>
        <taxon>Spizellomycetales</taxon>
        <taxon>Powellomycetaceae</taxon>
        <taxon>Geranomyces</taxon>
    </lineage>
</organism>
<evidence type="ECO:0000256" key="1">
    <source>
        <dbReference type="SAM" id="MobiDB-lite"/>
    </source>
</evidence>
<feature type="compositionally biased region" description="Polar residues" evidence="1">
    <location>
        <begin position="235"/>
        <end position="251"/>
    </location>
</feature>
<accession>A0AAD5THP6</accession>
<dbReference type="Proteomes" id="UP001212152">
    <property type="component" value="Unassembled WGS sequence"/>
</dbReference>
<feature type="region of interest" description="Disordered" evidence="1">
    <location>
        <begin position="317"/>
        <end position="395"/>
    </location>
</feature>
<comment type="caution">
    <text evidence="2">The sequence shown here is derived from an EMBL/GenBank/DDBJ whole genome shotgun (WGS) entry which is preliminary data.</text>
</comment>
<feature type="compositionally biased region" description="Basic and acidic residues" evidence="1">
    <location>
        <begin position="216"/>
        <end position="228"/>
    </location>
</feature>
<evidence type="ECO:0000313" key="2">
    <source>
        <dbReference type="EMBL" id="KAJ3174943.1"/>
    </source>
</evidence>
<keyword evidence="3" id="KW-1185">Reference proteome</keyword>
<feature type="region of interest" description="Disordered" evidence="1">
    <location>
        <begin position="467"/>
        <end position="502"/>
    </location>
</feature>
<dbReference type="AlphaFoldDB" id="A0AAD5THP6"/>
<reference evidence="2" key="1">
    <citation type="submission" date="2020-05" db="EMBL/GenBank/DDBJ databases">
        <title>Phylogenomic resolution of chytrid fungi.</title>
        <authorList>
            <person name="Stajich J.E."/>
            <person name="Amses K."/>
            <person name="Simmons R."/>
            <person name="Seto K."/>
            <person name="Myers J."/>
            <person name="Bonds A."/>
            <person name="Quandt C.A."/>
            <person name="Barry K."/>
            <person name="Liu P."/>
            <person name="Grigoriev I."/>
            <person name="Longcore J.E."/>
            <person name="James T.Y."/>
        </authorList>
    </citation>
    <scope>NUCLEOTIDE SEQUENCE</scope>
    <source>
        <strain evidence="2">JEL0379</strain>
    </source>
</reference>
<evidence type="ECO:0000313" key="3">
    <source>
        <dbReference type="Proteomes" id="UP001212152"/>
    </source>
</evidence>
<feature type="region of interest" description="Disordered" evidence="1">
    <location>
        <begin position="428"/>
        <end position="450"/>
    </location>
</feature>
<gene>
    <name evidence="2" type="ORF">HDU87_006609</name>
</gene>
<feature type="compositionally biased region" description="Basic and acidic residues" evidence="1">
    <location>
        <begin position="327"/>
        <end position="336"/>
    </location>
</feature>